<evidence type="ECO:0000313" key="10">
    <source>
        <dbReference type="EMBL" id="MDE4166479.1"/>
    </source>
</evidence>
<reference evidence="9 11" key="1">
    <citation type="submission" date="2016-04" db="EMBL/GenBank/DDBJ databases">
        <authorList>
            <person name="Evans L.H."/>
            <person name="Alamgir A."/>
            <person name="Owens N."/>
            <person name="Weber N.D."/>
            <person name="Virtaneva K."/>
            <person name="Barbian K."/>
            <person name="Babar A."/>
            <person name="Rosenke K."/>
        </authorList>
    </citation>
    <scope>NUCLEOTIDE SEQUENCE [LARGE SCALE GENOMIC DNA]</scope>
    <source>
        <strain evidence="9 11">JL2886</strain>
    </source>
</reference>
<evidence type="ECO:0000259" key="8">
    <source>
        <dbReference type="PROSITE" id="PS50110"/>
    </source>
</evidence>
<keyword evidence="10" id="KW-0067">ATP-binding</keyword>
<dbReference type="InterPro" id="IPR001789">
    <property type="entry name" value="Sig_transdc_resp-reg_receiver"/>
</dbReference>
<organism evidence="9 11">
    <name type="scientific">Phaeobacter gallaeciensis</name>
    <dbReference type="NCBI Taxonomy" id="60890"/>
    <lineage>
        <taxon>Bacteria</taxon>
        <taxon>Pseudomonadati</taxon>
        <taxon>Pseudomonadota</taxon>
        <taxon>Alphaproteobacteria</taxon>
        <taxon>Rhodobacterales</taxon>
        <taxon>Roseobacteraceae</taxon>
        <taxon>Phaeobacter</taxon>
    </lineage>
</organism>
<name>A0A1B0ZVG8_9RHOB</name>
<proteinExistence type="predicted"/>
<evidence type="ECO:0000313" key="9">
    <source>
        <dbReference type="EMBL" id="ANP38152.1"/>
    </source>
</evidence>
<keyword evidence="5" id="KW-0418">Kinase</keyword>
<evidence type="ECO:0000313" key="11">
    <source>
        <dbReference type="Proteomes" id="UP000092565"/>
    </source>
</evidence>
<reference evidence="10 12" key="2">
    <citation type="submission" date="2023-02" db="EMBL/GenBank/DDBJ databases">
        <title>Population genomics of bacteria associated with diatom.</title>
        <authorList>
            <person name="Xie J."/>
            <person name="Wang H."/>
        </authorList>
    </citation>
    <scope>NUCLEOTIDE SEQUENCE [LARGE SCALE GENOMIC DNA]</scope>
    <source>
        <strain evidence="10 12">PT47_8</strain>
    </source>
</reference>
<dbReference type="Pfam" id="PF00072">
    <property type="entry name" value="Response_reg"/>
    <property type="match status" value="1"/>
</dbReference>
<gene>
    <name evidence="9" type="ORF">JL2886_03273</name>
    <name evidence="10" type="ORF">PXK24_12305</name>
</gene>
<dbReference type="CDD" id="cd00082">
    <property type="entry name" value="HisKA"/>
    <property type="match status" value="1"/>
</dbReference>
<dbReference type="OrthoDB" id="9760752at2"/>
<keyword evidence="3 6" id="KW-0597">Phosphoprotein</keyword>
<dbReference type="InterPro" id="IPR005467">
    <property type="entry name" value="His_kinase_dom"/>
</dbReference>
<comment type="catalytic activity">
    <reaction evidence="1">
        <text>ATP + protein L-histidine = ADP + protein N-phospho-L-histidine.</text>
        <dbReference type="EC" id="2.7.13.3"/>
    </reaction>
</comment>
<dbReference type="InterPro" id="IPR003661">
    <property type="entry name" value="HisK_dim/P_dom"/>
</dbReference>
<dbReference type="SUPFAM" id="SSF55874">
    <property type="entry name" value="ATPase domain of HSP90 chaperone/DNA topoisomerase II/histidine kinase"/>
    <property type="match status" value="1"/>
</dbReference>
<sequence length="359" mass="40105">MLDIMIVDDDEGDRKLVRRLLRAPAGKRSFREASNGQAALDYTDDNIDVIFLDYLLPGMSGLELLEHFSKTWPKATIFLMTGQGDEEIAKSAILQGASDYIPKSIMTETALNRMIENGIKLSKMRWKLEEHRQELSLFSDVLVHDLRAPVRAIEFLSEQIIEDFESGNMDEVAREFEMMKLSVRRMSELIESLASHINLNGPSNQEKVSVENLFERAQMALAKDISESGAEVRWKANGLSVDCIAPQVAQLLQNLIGNSIKYAGPSSPVISVSAAEIPNGIQFTVADNGVGVPEDFHDKIFEPFRRLQQTEELPGTGLGLATCRKIAERHDGEIWCAADTDVGTTIHFTIKQRPEEEDN</sequence>
<evidence type="ECO:0000256" key="4">
    <source>
        <dbReference type="ARBA" id="ARBA00022679"/>
    </source>
</evidence>
<dbReference type="CDD" id="cd00156">
    <property type="entry name" value="REC"/>
    <property type="match status" value="1"/>
</dbReference>
<dbReference type="Pfam" id="PF02518">
    <property type="entry name" value="HATPase_c"/>
    <property type="match status" value="1"/>
</dbReference>
<dbReference type="SMART" id="SM00448">
    <property type="entry name" value="REC"/>
    <property type="match status" value="1"/>
</dbReference>
<dbReference type="InterPro" id="IPR036890">
    <property type="entry name" value="HATPase_C_sf"/>
</dbReference>
<dbReference type="EMBL" id="JARCJK010000005">
    <property type="protein sequence ID" value="MDE4166479.1"/>
    <property type="molecule type" value="Genomic_DNA"/>
</dbReference>
<dbReference type="GO" id="GO:0005524">
    <property type="term" value="F:ATP binding"/>
    <property type="evidence" value="ECO:0007669"/>
    <property type="project" value="UniProtKB-KW"/>
</dbReference>
<feature type="domain" description="Response regulatory" evidence="8">
    <location>
        <begin position="3"/>
        <end position="118"/>
    </location>
</feature>
<dbReference type="SMART" id="SM00387">
    <property type="entry name" value="HATPase_c"/>
    <property type="match status" value="1"/>
</dbReference>
<keyword evidence="11" id="KW-1185">Reference proteome</keyword>
<dbReference type="Proteomes" id="UP001218364">
    <property type="component" value="Unassembled WGS sequence"/>
</dbReference>
<dbReference type="GO" id="GO:0000155">
    <property type="term" value="F:phosphorelay sensor kinase activity"/>
    <property type="evidence" value="ECO:0007669"/>
    <property type="project" value="InterPro"/>
</dbReference>
<protein>
    <recommendedName>
        <fullName evidence="2">histidine kinase</fullName>
        <ecNumber evidence="2">2.7.13.3</ecNumber>
    </recommendedName>
</protein>
<dbReference type="GO" id="GO:0000156">
    <property type="term" value="F:phosphorelay response regulator activity"/>
    <property type="evidence" value="ECO:0007669"/>
    <property type="project" value="TreeGrafter"/>
</dbReference>
<dbReference type="EMBL" id="CP015124">
    <property type="protein sequence ID" value="ANP38152.1"/>
    <property type="molecule type" value="Genomic_DNA"/>
</dbReference>
<feature type="domain" description="Histidine kinase" evidence="7">
    <location>
        <begin position="141"/>
        <end position="354"/>
    </location>
</feature>
<evidence type="ECO:0000256" key="5">
    <source>
        <dbReference type="ARBA" id="ARBA00022777"/>
    </source>
</evidence>
<dbReference type="PROSITE" id="PS50109">
    <property type="entry name" value="HIS_KIN"/>
    <property type="match status" value="1"/>
</dbReference>
<evidence type="ECO:0000256" key="6">
    <source>
        <dbReference type="PROSITE-ProRule" id="PRU00169"/>
    </source>
</evidence>
<dbReference type="EC" id="2.7.13.3" evidence="2"/>
<dbReference type="PROSITE" id="PS50110">
    <property type="entry name" value="RESPONSE_REGULATORY"/>
    <property type="match status" value="1"/>
</dbReference>
<dbReference type="GO" id="GO:0007234">
    <property type="term" value="P:osmosensory signaling via phosphorelay pathway"/>
    <property type="evidence" value="ECO:0007669"/>
    <property type="project" value="TreeGrafter"/>
</dbReference>
<dbReference type="SUPFAM" id="SSF52172">
    <property type="entry name" value="CheY-like"/>
    <property type="match status" value="1"/>
</dbReference>
<dbReference type="InterPro" id="IPR050351">
    <property type="entry name" value="BphY/WalK/GraS-like"/>
</dbReference>
<dbReference type="RefSeq" id="WP_065272852.1">
    <property type="nucleotide sequence ID" value="NZ_CP015124.1"/>
</dbReference>
<dbReference type="AlphaFoldDB" id="A0A1B0ZVG8"/>
<dbReference type="InterPro" id="IPR004358">
    <property type="entry name" value="Sig_transdc_His_kin-like_C"/>
</dbReference>
<dbReference type="Gene3D" id="3.30.565.10">
    <property type="entry name" value="Histidine kinase-like ATPase, C-terminal domain"/>
    <property type="match status" value="1"/>
</dbReference>
<accession>A0A1B0ZVG8</accession>
<evidence type="ECO:0000313" key="12">
    <source>
        <dbReference type="Proteomes" id="UP001218364"/>
    </source>
</evidence>
<dbReference type="PATRIC" id="fig|60890.4.peg.3189"/>
<dbReference type="PANTHER" id="PTHR42878:SF15">
    <property type="entry name" value="BACTERIOPHYTOCHROME"/>
    <property type="match status" value="1"/>
</dbReference>
<evidence type="ECO:0000256" key="3">
    <source>
        <dbReference type="ARBA" id="ARBA00022553"/>
    </source>
</evidence>
<feature type="modified residue" description="4-aspartylphosphate" evidence="6">
    <location>
        <position position="53"/>
    </location>
</feature>
<evidence type="ECO:0000259" key="7">
    <source>
        <dbReference type="PROSITE" id="PS50109"/>
    </source>
</evidence>
<dbReference type="PANTHER" id="PTHR42878">
    <property type="entry name" value="TWO-COMPONENT HISTIDINE KINASE"/>
    <property type="match status" value="1"/>
</dbReference>
<dbReference type="Proteomes" id="UP000092565">
    <property type="component" value="Chromosome"/>
</dbReference>
<dbReference type="InterPro" id="IPR011006">
    <property type="entry name" value="CheY-like_superfamily"/>
</dbReference>
<keyword evidence="4" id="KW-0808">Transferase</keyword>
<evidence type="ECO:0000256" key="1">
    <source>
        <dbReference type="ARBA" id="ARBA00000085"/>
    </source>
</evidence>
<dbReference type="Gene3D" id="3.40.50.2300">
    <property type="match status" value="1"/>
</dbReference>
<dbReference type="Gene3D" id="1.10.287.130">
    <property type="match status" value="1"/>
</dbReference>
<dbReference type="PRINTS" id="PR00344">
    <property type="entry name" value="BCTRLSENSOR"/>
</dbReference>
<evidence type="ECO:0000256" key="2">
    <source>
        <dbReference type="ARBA" id="ARBA00012438"/>
    </source>
</evidence>
<dbReference type="InterPro" id="IPR003594">
    <property type="entry name" value="HATPase_dom"/>
</dbReference>
<dbReference type="GO" id="GO:0030295">
    <property type="term" value="F:protein kinase activator activity"/>
    <property type="evidence" value="ECO:0007669"/>
    <property type="project" value="TreeGrafter"/>
</dbReference>
<keyword evidence="10" id="KW-0547">Nucleotide-binding</keyword>